<dbReference type="Proteomes" id="UP001649230">
    <property type="component" value="Chromosome"/>
</dbReference>
<protein>
    <submittedName>
        <fullName evidence="2">Uncharacterized protein</fullName>
    </submittedName>
</protein>
<feature type="transmembrane region" description="Helical" evidence="1">
    <location>
        <begin position="28"/>
        <end position="49"/>
    </location>
</feature>
<evidence type="ECO:0000313" key="3">
    <source>
        <dbReference type="Proteomes" id="UP001649230"/>
    </source>
</evidence>
<keyword evidence="3" id="KW-1185">Reference proteome</keyword>
<keyword evidence="1" id="KW-0472">Membrane</keyword>
<reference evidence="2 3" key="1">
    <citation type="journal article" date="2024" name="Int. J. Syst. Evol. Microbiol.">
        <title>Paenibacillus hexagrammi sp. nov., a novel bacterium isolated from the gut content of Hexagrammos agrammus.</title>
        <authorList>
            <person name="Jung H.K."/>
            <person name="Kim D.G."/>
            <person name="Zin H."/>
            <person name="Park J."/>
            <person name="Jung H."/>
            <person name="Kim Y.O."/>
            <person name="Kong H.J."/>
            <person name="Kim J.W."/>
            <person name="Kim Y.S."/>
        </authorList>
    </citation>
    <scope>NUCLEOTIDE SEQUENCE [LARGE SCALE GENOMIC DNA]</scope>
    <source>
        <strain evidence="2 3">YPD9-1</strain>
    </source>
</reference>
<organism evidence="2 3">
    <name type="scientific">Paenibacillus hexagrammi</name>
    <dbReference type="NCBI Taxonomy" id="2908839"/>
    <lineage>
        <taxon>Bacteria</taxon>
        <taxon>Bacillati</taxon>
        <taxon>Bacillota</taxon>
        <taxon>Bacilli</taxon>
        <taxon>Bacillales</taxon>
        <taxon>Paenibacillaceae</taxon>
        <taxon>Paenibacillus</taxon>
    </lineage>
</organism>
<keyword evidence="1" id="KW-1133">Transmembrane helix</keyword>
<keyword evidence="1" id="KW-0812">Transmembrane</keyword>
<evidence type="ECO:0000256" key="1">
    <source>
        <dbReference type="SAM" id="Phobius"/>
    </source>
</evidence>
<evidence type="ECO:0000313" key="2">
    <source>
        <dbReference type="EMBL" id="UJF32796.1"/>
    </source>
</evidence>
<dbReference type="RefSeq" id="WP_235119139.1">
    <property type="nucleotide sequence ID" value="NZ_CP090978.1"/>
</dbReference>
<name>A0ABY3SHU9_9BACL</name>
<proteinExistence type="predicted"/>
<accession>A0ABY3SHU9</accession>
<sequence length="54" mass="6056">MGVMIIYAAIWFMGNYLSLRKEDAGTRIGMQLLSPVIIGAVAYVSFQIFKMLVQ</sequence>
<gene>
    <name evidence="2" type="ORF">L0M14_24955</name>
</gene>
<dbReference type="EMBL" id="CP090978">
    <property type="protein sequence ID" value="UJF32796.1"/>
    <property type="molecule type" value="Genomic_DNA"/>
</dbReference>